<dbReference type="Gene3D" id="3.40.50.1360">
    <property type="match status" value="1"/>
</dbReference>
<comment type="similarity">
    <text evidence="3">Belongs to the ribose 5-phosphate isomerase family.</text>
</comment>
<dbReference type="NCBIfam" id="NF001924">
    <property type="entry name" value="PRK00702.1"/>
    <property type="match status" value="1"/>
</dbReference>
<comment type="caution">
    <text evidence="7">The sequence shown here is derived from an EMBL/GenBank/DDBJ whole genome shotgun (WGS) entry which is preliminary data.</text>
</comment>
<dbReference type="FunFam" id="3.30.70.260:FF:000018">
    <property type="entry name" value="Ribose-5-phosphate isomerase A"/>
    <property type="match status" value="1"/>
</dbReference>
<reference evidence="8" key="1">
    <citation type="submission" date="2017-10" db="EMBL/GenBank/DDBJ databases">
        <title>Rapid genome shrinkage in a self-fertile nematode reveals novel sperm competition proteins.</title>
        <authorList>
            <person name="Yin D."/>
            <person name="Schwarz E.M."/>
            <person name="Thomas C.G."/>
            <person name="Felde R.L."/>
            <person name="Korf I.F."/>
            <person name="Cutter A.D."/>
            <person name="Schartner C.M."/>
            <person name="Ralston E.J."/>
            <person name="Meyer B.J."/>
            <person name="Haag E.S."/>
        </authorList>
    </citation>
    <scope>NUCLEOTIDE SEQUENCE [LARGE SCALE GENOMIC DNA]</scope>
    <source>
        <strain evidence="8">JU1422</strain>
    </source>
</reference>
<dbReference type="Pfam" id="PF06026">
    <property type="entry name" value="Rib_5-P_isom_A"/>
    <property type="match status" value="1"/>
</dbReference>
<evidence type="ECO:0000256" key="6">
    <source>
        <dbReference type="ARBA" id="ARBA00029734"/>
    </source>
</evidence>
<keyword evidence="5" id="KW-0413">Isomerase</keyword>
<dbReference type="GO" id="GO:0009052">
    <property type="term" value="P:pentose-phosphate shunt, non-oxidative branch"/>
    <property type="evidence" value="ECO:0007669"/>
    <property type="project" value="InterPro"/>
</dbReference>
<protein>
    <recommendedName>
        <fullName evidence="4">ribose-5-phosphate isomerase</fullName>
        <ecNumber evidence="4">5.3.1.6</ecNumber>
    </recommendedName>
    <alternativeName>
        <fullName evidence="6">Phosphoriboisomerase</fullName>
    </alternativeName>
</protein>
<dbReference type="SUPFAM" id="SSF75445">
    <property type="entry name" value="D-ribose-5-phosphate isomerase (RpiA), lid domain"/>
    <property type="match status" value="1"/>
</dbReference>
<evidence type="ECO:0000256" key="3">
    <source>
        <dbReference type="ARBA" id="ARBA00008088"/>
    </source>
</evidence>
<dbReference type="PANTHER" id="PTHR11934">
    <property type="entry name" value="RIBOSE-5-PHOSPHATE ISOMERASE"/>
    <property type="match status" value="1"/>
</dbReference>
<dbReference type="FunFam" id="3.40.50.1360:FF:000001">
    <property type="entry name" value="Ribose-5-phosphate isomerase A"/>
    <property type="match status" value="1"/>
</dbReference>
<name>A0A2G5UFV4_9PELO</name>
<evidence type="ECO:0000313" key="7">
    <source>
        <dbReference type="EMBL" id="PIC38211.1"/>
    </source>
</evidence>
<dbReference type="UniPathway" id="UPA00115">
    <property type="reaction ID" value="UER00412"/>
</dbReference>
<dbReference type="InterPro" id="IPR037171">
    <property type="entry name" value="NagB/RpiA_transferase-like"/>
</dbReference>
<dbReference type="CDD" id="cd01398">
    <property type="entry name" value="RPI_A"/>
    <property type="match status" value="1"/>
</dbReference>
<gene>
    <name evidence="7" type="primary">Cni-rpia-1</name>
    <name evidence="7" type="synonym">Cnig_chr_III.g10296</name>
    <name evidence="7" type="ORF">B9Z55_010296</name>
</gene>
<evidence type="ECO:0000256" key="4">
    <source>
        <dbReference type="ARBA" id="ARBA00011959"/>
    </source>
</evidence>
<dbReference type="SUPFAM" id="SSF100950">
    <property type="entry name" value="NagB/RpiA/CoA transferase-like"/>
    <property type="match status" value="1"/>
</dbReference>
<dbReference type="Proteomes" id="UP000230233">
    <property type="component" value="Chromosome III"/>
</dbReference>
<comment type="catalytic activity">
    <reaction evidence="1">
        <text>aldehydo-D-ribose 5-phosphate = D-ribulose 5-phosphate</text>
        <dbReference type="Rhea" id="RHEA:14657"/>
        <dbReference type="ChEBI" id="CHEBI:58121"/>
        <dbReference type="ChEBI" id="CHEBI:58273"/>
        <dbReference type="EC" id="5.3.1.6"/>
    </reaction>
</comment>
<dbReference type="EC" id="5.3.1.6" evidence="4"/>
<dbReference type="Gene3D" id="3.30.70.260">
    <property type="match status" value="1"/>
</dbReference>
<keyword evidence="8" id="KW-1185">Reference proteome</keyword>
<dbReference type="GO" id="GO:0005737">
    <property type="term" value="C:cytoplasm"/>
    <property type="evidence" value="ECO:0007669"/>
    <property type="project" value="TreeGrafter"/>
</dbReference>
<dbReference type="OrthoDB" id="1555531at2759"/>
<evidence type="ECO:0000256" key="1">
    <source>
        <dbReference type="ARBA" id="ARBA00001713"/>
    </source>
</evidence>
<proteinExistence type="inferred from homology"/>
<evidence type="ECO:0000256" key="5">
    <source>
        <dbReference type="ARBA" id="ARBA00023235"/>
    </source>
</evidence>
<dbReference type="STRING" id="1611254.A0A2G5UFV4"/>
<dbReference type="PANTHER" id="PTHR11934:SF0">
    <property type="entry name" value="RIBOSE-5-PHOSPHATE ISOMERASE"/>
    <property type="match status" value="1"/>
</dbReference>
<dbReference type="EMBL" id="PDUG01000003">
    <property type="protein sequence ID" value="PIC38211.1"/>
    <property type="molecule type" value="Genomic_DNA"/>
</dbReference>
<dbReference type="InterPro" id="IPR004788">
    <property type="entry name" value="Ribose5P_isomerase_type_A"/>
</dbReference>
<dbReference type="GO" id="GO:0006014">
    <property type="term" value="P:D-ribose metabolic process"/>
    <property type="evidence" value="ECO:0007669"/>
    <property type="project" value="TreeGrafter"/>
</dbReference>
<dbReference type="NCBIfam" id="TIGR00021">
    <property type="entry name" value="rpiA"/>
    <property type="match status" value="1"/>
</dbReference>
<evidence type="ECO:0000313" key="8">
    <source>
        <dbReference type="Proteomes" id="UP000230233"/>
    </source>
</evidence>
<sequence>MFSSKFSLPGVIRNVRMVTSTAPEAELAPIEQAKKRAAFACGEKYVQSGCRLGVGSGSTVKYLVEYLKQGYQNGQLKDIICVPTSFLTKQWLIESGLPVSDLDAHPELDVCIDGADEVDGQFTCIKGGGGCLAQEKIVQTAAKHFYVIADYLKDSKHLGDRYPAVPIEVLPPASQPLLRSIPRDEGGSCQLRQATKKCGPVVTDNGNFIIDWQFEKNVSGRDWLAIQQRLANTPGIVETGLFIGCVDAVFFAYSDGSVKEIVNTKKH</sequence>
<accession>A0A2G5UFV4</accession>
<comment type="pathway">
    <text evidence="2">Carbohydrate degradation; pentose phosphate pathway; D-ribose 5-phosphate from D-ribulose 5-phosphate (non-oxidative stage): step 1/1.</text>
</comment>
<evidence type="ECO:0000256" key="2">
    <source>
        <dbReference type="ARBA" id="ARBA00004988"/>
    </source>
</evidence>
<organism evidence="7 8">
    <name type="scientific">Caenorhabditis nigoni</name>
    <dbReference type="NCBI Taxonomy" id="1611254"/>
    <lineage>
        <taxon>Eukaryota</taxon>
        <taxon>Metazoa</taxon>
        <taxon>Ecdysozoa</taxon>
        <taxon>Nematoda</taxon>
        <taxon>Chromadorea</taxon>
        <taxon>Rhabditida</taxon>
        <taxon>Rhabditina</taxon>
        <taxon>Rhabditomorpha</taxon>
        <taxon>Rhabditoidea</taxon>
        <taxon>Rhabditidae</taxon>
        <taxon>Peloderinae</taxon>
        <taxon>Caenorhabditis</taxon>
    </lineage>
</organism>
<dbReference type="GO" id="GO:0004751">
    <property type="term" value="F:ribose-5-phosphate isomerase activity"/>
    <property type="evidence" value="ECO:0007669"/>
    <property type="project" value="UniProtKB-EC"/>
</dbReference>
<dbReference type="AlphaFoldDB" id="A0A2G5UFV4"/>